<sequence>MEILLFTDVKEAIRFLRKAGRNRVLQVIVLADIEKPQVMGGIRKNYNLVVAAGLVIPAPSRSSAHGEHTSKG</sequence>
<gene>
    <name evidence="1" type="ORF">PABY_08230</name>
</gene>
<dbReference type="RefSeq" id="WP_338252194.1">
    <property type="nucleotide sequence ID" value="NZ_AP028907.1"/>
</dbReference>
<evidence type="ECO:0000313" key="1">
    <source>
        <dbReference type="EMBL" id="BES81256.1"/>
    </source>
</evidence>
<accession>A0ABN6ZLV6</accession>
<dbReference type="Proteomes" id="UP001341135">
    <property type="component" value="Chromosome"/>
</dbReference>
<dbReference type="EMBL" id="AP028907">
    <property type="protein sequence ID" value="BES81256.1"/>
    <property type="molecule type" value="Genomic_DNA"/>
</dbReference>
<dbReference type="GeneID" id="89288844"/>
<keyword evidence="2" id="KW-1185">Reference proteome</keyword>
<evidence type="ECO:0000313" key="2">
    <source>
        <dbReference type="Proteomes" id="UP001341135"/>
    </source>
</evidence>
<organism evidence="1 2">
    <name type="scientific">Pyrodictium abyssi</name>
    <dbReference type="NCBI Taxonomy" id="54256"/>
    <lineage>
        <taxon>Archaea</taxon>
        <taxon>Thermoproteota</taxon>
        <taxon>Thermoprotei</taxon>
        <taxon>Desulfurococcales</taxon>
        <taxon>Pyrodictiaceae</taxon>
        <taxon>Pyrodictium</taxon>
    </lineage>
</organism>
<name>A0ABN6ZLV6_9CREN</name>
<protein>
    <submittedName>
        <fullName evidence="1">Uncharacterized protein</fullName>
    </submittedName>
</protein>
<reference evidence="1 2" key="1">
    <citation type="submission" date="2023-09" db="EMBL/GenBank/DDBJ databases">
        <title>Pyrofollis japonicus gen. nov. sp. nov., a novel member of the family Pyrodictiaceae isolated from the Iheya North hydrothermal field.</title>
        <authorList>
            <person name="Miyazaki U."/>
            <person name="Sanari M."/>
            <person name="Tame A."/>
            <person name="Kitajima M."/>
            <person name="Okamoto A."/>
            <person name="Sawayama S."/>
            <person name="Miyazaki J."/>
            <person name="Takai K."/>
            <person name="Nakagawa S."/>
        </authorList>
    </citation>
    <scope>NUCLEOTIDE SEQUENCE [LARGE SCALE GENOMIC DNA]</scope>
    <source>
        <strain evidence="1 2">AV2</strain>
    </source>
</reference>
<proteinExistence type="predicted"/>